<dbReference type="EMBL" id="ML211520">
    <property type="protein sequence ID" value="TFK82110.1"/>
    <property type="molecule type" value="Genomic_DNA"/>
</dbReference>
<evidence type="ECO:0000313" key="1">
    <source>
        <dbReference type="EMBL" id="TFK82110.1"/>
    </source>
</evidence>
<protein>
    <submittedName>
        <fullName evidence="1">Uncharacterized protein</fullName>
    </submittedName>
</protein>
<sequence>MLSIPVLHGGASPRQGGSLQVHHVGVSRVMKATVSDAAGLSRLCDQHDVSPYAGGHVFRTCTSAPLRRCSRVMDAVLGGDVLGMPFPFLSRSGARCLCALTLRGRRCTVGRGSSVLLNVNLPAVAHSSYSNVVSGIECCAAVERGTRWV</sequence>
<evidence type="ECO:0000313" key="2">
    <source>
        <dbReference type="Proteomes" id="UP000308197"/>
    </source>
</evidence>
<accession>A0A5C3P1C8</accession>
<dbReference type="Proteomes" id="UP000308197">
    <property type="component" value="Unassembled WGS sequence"/>
</dbReference>
<keyword evidence="2" id="KW-1185">Reference proteome</keyword>
<dbReference type="InParanoid" id="A0A5C3P1C8"/>
<proteinExistence type="predicted"/>
<organism evidence="1 2">
    <name type="scientific">Polyporus arcularius HHB13444</name>
    <dbReference type="NCBI Taxonomy" id="1314778"/>
    <lineage>
        <taxon>Eukaryota</taxon>
        <taxon>Fungi</taxon>
        <taxon>Dikarya</taxon>
        <taxon>Basidiomycota</taxon>
        <taxon>Agaricomycotina</taxon>
        <taxon>Agaricomycetes</taxon>
        <taxon>Polyporales</taxon>
        <taxon>Polyporaceae</taxon>
        <taxon>Polyporus</taxon>
    </lineage>
</organism>
<gene>
    <name evidence="1" type="ORF">K466DRAFT_312503</name>
</gene>
<name>A0A5C3P1C8_9APHY</name>
<reference evidence="1 2" key="1">
    <citation type="journal article" date="2019" name="Nat. Ecol. Evol.">
        <title>Megaphylogeny resolves global patterns of mushroom evolution.</title>
        <authorList>
            <person name="Varga T."/>
            <person name="Krizsan K."/>
            <person name="Foldi C."/>
            <person name="Dima B."/>
            <person name="Sanchez-Garcia M."/>
            <person name="Sanchez-Ramirez S."/>
            <person name="Szollosi G.J."/>
            <person name="Szarkandi J.G."/>
            <person name="Papp V."/>
            <person name="Albert L."/>
            <person name="Andreopoulos W."/>
            <person name="Angelini C."/>
            <person name="Antonin V."/>
            <person name="Barry K.W."/>
            <person name="Bougher N.L."/>
            <person name="Buchanan P."/>
            <person name="Buyck B."/>
            <person name="Bense V."/>
            <person name="Catcheside P."/>
            <person name="Chovatia M."/>
            <person name="Cooper J."/>
            <person name="Damon W."/>
            <person name="Desjardin D."/>
            <person name="Finy P."/>
            <person name="Geml J."/>
            <person name="Haridas S."/>
            <person name="Hughes K."/>
            <person name="Justo A."/>
            <person name="Karasinski D."/>
            <person name="Kautmanova I."/>
            <person name="Kiss B."/>
            <person name="Kocsube S."/>
            <person name="Kotiranta H."/>
            <person name="LaButti K.M."/>
            <person name="Lechner B.E."/>
            <person name="Liimatainen K."/>
            <person name="Lipzen A."/>
            <person name="Lukacs Z."/>
            <person name="Mihaltcheva S."/>
            <person name="Morgado L.N."/>
            <person name="Niskanen T."/>
            <person name="Noordeloos M.E."/>
            <person name="Ohm R.A."/>
            <person name="Ortiz-Santana B."/>
            <person name="Ovrebo C."/>
            <person name="Racz N."/>
            <person name="Riley R."/>
            <person name="Savchenko A."/>
            <person name="Shiryaev A."/>
            <person name="Soop K."/>
            <person name="Spirin V."/>
            <person name="Szebenyi C."/>
            <person name="Tomsovsky M."/>
            <person name="Tulloss R.E."/>
            <person name="Uehling J."/>
            <person name="Grigoriev I.V."/>
            <person name="Vagvolgyi C."/>
            <person name="Papp T."/>
            <person name="Martin F.M."/>
            <person name="Miettinen O."/>
            <person name="Hibbett D.S."/>
            <person name="Nagy L.G."/>
        </authorList>
    </citation>
    <scope>NUCLEOTIDE SEQUENCE [LARGE SCALE GENOMIC DNA]</scope>
    <source>
        <strain evidence="1 2">HHB13444</strain>
    </source>
</reference>
<dbReference type="AlphaFoldDB" id="A0A5C3P1C8"/>